<keyword evidence="3" id="KW-1185">Reference proteome</keyword>
<evidence type="ECO:0000256" key="1">
    <source>
        <dbReference type="SAM" id="Phobius"/>
    </source>
</evidence>
<dbReference type="EMBL" id="CP001843">
    <property type="protein sequence ID" value="AEF86146.1"/>
    <property type="molecule type" value="Genomic_DNA"/>
</dbReference>
<reference evidence="3" key="1">
    <citation type="submission" date="2009-12" db="EMBL/GenBank/DDBJ databases">
        <title>Complete sequence of Treponema primitia strain ZAS-2.</title>
        <authorList>
            <person name="Tetu S.G."/>
            <person name="Matson E."/>
            <person name="Ren Q."/>
            <person name="Seshadri R."/>
            <person name="Elbourne L."/>
            <person name="Hassan K.A."/>
            <person name="Durkin A."/>
            <person name="Radune D."/>
            <person name="Mohamoud Y."/>
            <person name="Shay R."/>
            <person name="Jin S."/>
            <person name="Zhang X."/>
            <person name="Lucey K."/>
            <person name="Ballor N.R."/>
            <person name="Ottesen E."/>
            <person name="Rosenthal R."/>
            <person name="Allen A."/>
            <person name="Leadbetter J.R."/>
            <person name="Paulsen I.T."/>
        </authorList>
    </citation>
    <scope>NUCLEOTIDE SEQUENCE [LARGE SCALE GENOMIC DNA]</scope>
    <source>
        <strain evidence="3">ATCC BAA-887 / DSM 12427 / ZAS-2</strain>
    </source>
</reference>
<dbReference type="KEGG" id="tpi:TREPR_1073"/>
<dbReference type="STRING" id="545694.TREPR_1073"/>
<dbReference type="HOGENOM" id="CLU_3049102_0_0_12"/>
<accession>F5YHC8</accession>
<dbReference type="Proteomes" id="UP000009223">
    <property type="component" value="Chromosome"/>
</dbReference>
<organism evidence="2 3">
    <name type="scientific">Treponema primitia (strain ATCC BAA-887 / DSM 12427 / ZAS-2)</name>
    <dbReference type="NCBI Taxonomy" id="545694"/>
    <lineage>
        <taxon>Bacteria</taxon>
        <taxon>Pseudomonadati</taxon>
        <taxon>Spirochaetota</taxon>
        <taxon>Spirochaetia</taxon>
        <taxon>Spirochaetales</taxon>
        <taxon>Treponemataceae</taxon>
        <taxon>Treponema</taxon>
    </lineage>
</organism>
<proteinExistence type="predicted"/>
<keyword evidence="1" id="KW-0472">Membrane</keyword>
<evidence type="ECO:0000313" key="2">
    <source>
        <dbReference type="EMBL" id="AEF86146.1"/>
    </source>
</evidence>
<protein>
    <submittedName>
        <fullName evidence="2">Uncharacterized protein</fullName>
    </submittedName>
</protein>
<gene>
    <name evidence="2" type="ordered locus">TREPR_1073</name>
</gene>
<name>F5YHC8_TREPZ</name>
<keyword evidence="1" id="KW-0812">Transmembrane</keyword>
<sequence>MPSAFPERRSLSNSRYLYKFPKFSFLFSPIPGFLISLYPGLFRGFFNFFDNGGL</sequence>
<reference evidence="2 3" key="2">
    <citation type="journal article" date="2011" name="ISME J.">
        <title>RNA-seq reveals cooperative metabolic interactions between two termite-gut spirochete species in co-culture.</title>
        <authorList>
            <person name="Rosenthal A.Z."/>
            <person name="Matson E.G."/>
            <person name="Eldar A."/>
            <person name="Leadbetter J.R."/>
        </authorList>
    </citation>
    <scope>NUCLEOTIDE SEQUENCE [LARGE SCALE GENOMIC DNA]</scope>
    <source>
        <strain evidence="3">ATCC BAA-887 / DSM 12427 / ZAS-2</strain>
    </source>
</reference>
<keyword evidence="1" id="KW-1133">Transmembrane helix</keyword>
<evidence type="ECO:0000313" key="3">
    <source>
        <dbReference type="Proteomes" id="UP000009223"/>
    </source>
</evidence>
<dbReference type="AlphaFoldDB" id="F5YHC8"/>
<feature type="transmembrane region" description="Helical" evidence="1">
    <location>
        <begin position="20"/>
        <end position="41"/>
    </location>
</feature>